<keyword evidence="4" id="KW-1185">Reference proteome</keyword>
<keyword evidence="2" id="KW-0812">Transmembrane</keyword>
<feature type="transmembrane region" description="Helical" evidence="2">
    <location>
        <begin position="119"/>
        <end position="152"/>
    </location>
</feature>
<proteinExistence type="predicted"/>
<evidence type="ECO:0000256" key="2">
    <source>
        <dbReference type="SAM" id="Phobius"/>
    </source>
</evidence>
<keyword evidence="2" id="KW-0472">Membrane</keyword>
<feature type="transmembrane region" description="Helical" evidence="2">
    <location>
        <begin position="158"/>
        <end position="178"/>
    </location>
</feature>
<name>A0ABQ8AN98_BRANA</name>
<reference evidence="3 4" key="1">
    <citation type="submission" date="2021-05" db="EMBL/GenBank/DDBJ databases">
        <title>Genome Assembly of Synthetic Allotetraploid Brassica napus Reveals Homoeologous Exchanges between Subgenomes.</title>
        <authorList>
            <person name="Davis J.T."/>
        </authorList>
    </citation>
    <scope>NUCLEOTIDE SEQUENCE [LARGE SCALE GENOMIC DNA]</scope>
    <source>
        <strain evidence="4">cv. Da-Ae</strain>
        <tissue evidence="3">Seedling</tissue>
    </source>
</reference>
<evidence type="ECO:0000313" key="4">
    <source>
        <dbReference type="Proteomes" id="UP000824890"/>
    </source>
</evidence>
<keyword evidence="2" id="KW-1133">Transmembrane helix</keyword>
<feature type="transmembrane region" description="Helical" evidence="2">
    <location>
        <begin position="87"/>
        <end position="107"/>
    </location>
</feature>
<evidence type="ECO:0000256" key="1">
    <source>
        <dbReference type="SAM" id="MobiDB-lite"/>
    </source>
</evidence>
<protein>
    <submittedName>
        <fullName evidence="3">Uncharacterized protein</fullName>
    </submittedName>
</protein>
<dbReference type="EMBL" id="JAGKQM010000013">
    <property type="protein sequence ID" value="KAH0893975.1"/>
    <property type="molecule type" value="Genomic_DNA"/>
</dbReference>
<accession>A0ABQ8AN98</accession>
<evidence type="ECO:0000313" key="3">
    <source>
        <dbReference type="EMBL" id="KAH0893975.1"/>
    </source>
</evidence>
<dbReference type="Proteomes" id="UP000824890">
    <property type="component" value="Unassembled WGS sequence"/>
</dbReference>
<comment type="caution">
    <text evidence="3">The sequence shown here is derived from an EMBL/GenBank/DDBJ whole genome shotgun (WGS) entry which is preliminary data.</text>
</comment>
<gene>
    <name evidence="3" type="ORF">HID58_056404</name>
</gene>
<organism evidence="3 4">
    <name type="scientific">Brassica napus</name>
    <name type="common">Rape</name>
    <dbReference type="NCBI Taxonomy" id="3708"/>
    <lineage>
        <taxon>Eukaryota</taxon>
        <taxon>Viridiplantae</taxon>
        <taxon>Streptophyta</taxon>
        <taxon>Embryophyta</taxon>
        <taxon>Tracheophyta</taxon>
        <taxon>Spermatophyta</taxon>
        <taxon>Magnoliopsida</taxon>
        <taxon>eudicotyledons</taxon>
        <taxon>Gunneridae</taxon>
        <taxon>Pentapetalae</taxon>
        <taxon>rosids</taxon>
        <taxon>malvids</taxon>
        <taxon>Brassicales</taxon>
        <taxon>Brassicaceae</taxon>
        <taxon>Brassiceae</taxon>
        <taxon>Brassica</taxon>
    </lineage>
</organism>
<feature type="compositionally biased region" description="Pro residues" evidence="1">
    <location>
        <begin position="12"/>
        <end position="21"/>
    </location>
</feature>
<feature type="region of interest" description="Disordered" evidence="1">
    <location>
        <begin position="1"/>
        <end position="26"/>
    </location>
</feature>
<sequence length="273" mass="29261">MDSCQLTEPDPPEPPDPPSPPVRTSNRSFSSVKALILCKSHIINGVSFLDRSVFSKRLSISAFYLLLLTSVSESFMSSDLNMKVSQISVYSTSGALWLSISSLILVLRSSSTSVSVAGLLVLGLGSFNGFITAECSLFLMVSLSPVAVYVVSLRFSNLFTGVVLIVVEWSPGLSLILLRPFTALDGVMSDVSIPWVLFVDIYYPLSSSMECVPLPISSSTLSSSVSGSKTFKIRDTSDIEVLIKGSSIWCSIAYVCVVISRIVNCALAAVSIS</sequence>